<dbReference type="Pfam" id="PF01569">
    <property type="entry name" value="PAP2"/>
    <property type="match status" value="1"/>
</dbReference>
<dbReference type="PANTHER" id="PTHR14969:SF13">
    <property type="entry name" value="AT30094P"/>
    <property type="match status" value="1"/>
</dbReference>
<accession>A0A9X2BBQ7</accession>
<dbReference type="AlphaFoldDB" id="A0A9X2BBQ7"/>
<feature type="domain" description="Phosphatidic acid phosphatase type 2/haloperoxidase" evidence="2">
    <location>
        <begin position="93"/>
        <end position="208"/>
    </location>
</feature>
<keyword evidence="1" id="KW-1133">Transmembrane helix</keyword>
<name>A0A9X2BBQ7_9BACL</name>
<organism evidence="3 4">
    <name type="scientific">Fictibacillus marinisediminis</name>
    <dbReference type="NCBI Taxonomy" id="2878389"/>
    <lineage>
        <taxon>Bacteria</taxon>
        <taxon>Bacillati</taxon>
        <taxon>Bacillota</taxon>
        <taxon>Bacilli</taxon>
        <taxon>Bacillales</taxon>
        <taxon>Fictibacillaceae</taxon>
        <taxon>Fictibacillus</taxon>
    </lineage>
</organism>
<protein>
    <submittedName>
        <fullName evidence="3">Phosphatase PAP2 family protein</fullName>
    </submittedName>
</protein>
<dbReference type="Gene3D" id="1.20.144.10">
    <property type="entry name" value="Phosphatidic acid phosphatase type 2/haloperoxidase"/>
    <property type="match status" value="2"/>
</dbReference>
<feature type="transmembrane region" description="Helical" evidence="1">
    <location>
        <begin position="12"/>
        <end position="34"/>
    </location>
</feature>
<keyword evidence="4" id="KW-1185">Reference proteome</keyword>
<sequence>MRRQAIARGCSKPFYFLLFALVFCGAFLVFSVFIHTHLLKEFDRWTMAAVLSLRTPKWTSFFLFIQQLGYRKVIFPMITVMGLYLMLFKKFNECLFLFSTAAGALILNGWLKTYFHRPRPSVHVLITENGFGYPSRHTMLALALYGSISFLLWRKFQEEGAHLAKKLLSLTIGLVLLVGLSMIYLGVHYPTDIFGGLLAGAAWLCLCCAWYLHIKE</sequence>
<dbReference type="CDD" id="cd03392">
    <property type="entry name" value="PAP2_like_2"/>
    <property type="match status" value="1"/>
</dbReference>
<dbReference type="SMART" id="SM00014">
    <property type="entry name" value="acidPPc"/>
    <property type="match status" value="1"/>
</dbReference>
<proteinExistence type="predicted"/>
<feature type="transmembrane region" description="Helical" evidence="1">
    <location>
        <begin position="94"/>
        <end position="111"/>
    </location>
</feature>
<dbReference type="InterPro" id="IPR036938">
    <property type="entry name" value="PAP2/HPO_sf"/>
</dbReference>
<keyword evidence="1" id="KW-0472">Membrane</keyword>
<comment type="caution">
    <text evidence="3">The sequence shown here is derived from an EMBL/GenBank/DDBJ whole genome shotgun (WGS) entry which is preliminary data.</text>
</comment>
<feature type="transmembrane region" description="Helical" evidence="1">
    <location>
        <begin position="138"/>
        <end position="156"/>
    </location>
</feature>
<dbReference type="Proteomes" id="UP001139011">
    <property type="component" value="Unassembled WGS sequence"/>
</dbReference>
<evidence type="ECO:0000313" key="4">
    <source>
        <dbReference type="Proteomes" id="UP001139011"/>
    </source>
</evidence>
<feature type="transmembrane region" description="Helical" evidence="1">
    <location>
        <begin position="193"/>
        <end position="212"/>
    </location>
</feature>
<dbReference type="EMBL" id="JAIWJX010000002">
    <property type="protein sequence ID" value="MCK6255686.1"/>
    <property type="molecule type" value="Genomic_DNA"/>
</dbReference>
<evidence type="ECO:0000259" key="2">
    <source>
        <dbReference type="SMART" id="SM00014"/>
    </source>
</evidence>
<keyword evidence="1" id="KW-0812">Transmembrane</keyword>
<feature type="transmembrane region" description="Helical" evidence="1">
    <location>
        <begin position="68"/>
        <end position="87"/>
    </location>
</feature>
<dbReference type="PANTHER" id="PTHR14969">
    <property type="entry name" value="SPHINGOSINE-1-PHOSPHATE PHOSPHOHYDROLASE"/>
    <property type="match status" value="1"/>
</dbReference>
<evidence type="ECO:0000313" key="3">
    <source>
        <dbReference type="EMBL" id="MCK6255686.1"/>
    </source>
</evidence>
<dbReference type="InterPro" id="IPR000326">
    <property type="entry name" value="PAP2/HPO"/>
</dbReference>
<gene>
    <name evidence="3" type="ORF">LCY76_03495</name>
</gene>
<evidence type="ECO:0000256" key="1">
    <source>
        <dbReference type="SAM" id="Phobius"/>
    </source>
</evidence>
<feature type="transmembrane region" description="Helical" evidence="1">
    <location>
        <begin position="168"/>
        <end position="187"/>
    </location>
</feature>
<dbReference type="SUPFAM" id="SSF48317">
    <property type="entry name" value="Acid phosphatase/Vanadium-dependent haloperoxidase"/>
    <property type="match status" value="1"/>
</dbReference>
<dbReference type="RefSeq" id="WP_248251478.1">
    <property type="nucleotide sequence ID" value="NZ_JAIWJX010000002.1"/>
</dbReference>
<reference evidence="3" key="1">
    <citation type="submission" date="2021-09" db="EMBL/GenBank/DDBJ databases">
        <title>Genome analysis of Fictibacillus sp. KIGAM418 isolated from marine sediment.</title>
        <authorList>
            <person name="Seo M.-J."/>
            <person name="Cho E.-S."/>
            <person name="Hwang C.Y."/>
        </authorList>
    </citation>
    <scope>NUCLEOTIDE SEQUENCE</scope>
    <source>
        <strain evidence="3">KIGAM418</strain>
    </source>
</reference>